<protein>
    <recommendedName>
        <fullName evidence="4">Band 7 domain-containing protein</fullName>
    </recommendedName>
</protein>
<keyword evidence="1" id="KW-0175">Coiled coil</keyword>
<sequence length="480" mass="52813">MSTQISTTVHDAVGGAVIEGLALAKGEMPTQPSANQVPMPGFHTGLATMPQHLPRQVFGLAAQLVVPPGTWAVVHLPGGEATIYTPGSYWLWCAPGAILVQWVDARRQQVVIGPIEGWSADKWRFRLWMSVDLAVADPLIIAAHREPIVATIAAARAAVLAYIERYPHAALTGCQDEHGGMDGPAAFVQARLCNDPALAGLEIISVRVLDRQGDERQIEAATAATVAAAQIDEELRVDAARHRARLQELAARATESEREHSLRMSAGAAEARERLLRQQAEVQQATLAAQLEITMAQIKAHVAEIAHDEQSWQKDQARYHLEWERLQQQQAEAHRTEQEVRLLEVQHGLVRTEGELALAAQERQHAQLLALADLQQSLTEQRDLRAQAVAERREQHERALLELRLRHDELVAEQMTRLEQWRVEHRDLTVAQQRQHDRQLAGIAGAARIAAAAAHSSPTIASEGSTVADAGLKLLQDMTE</sequence>
<evidence type="ECO:0000313" key="3">
    <source>
        <dbReference type="Proteomes" id="UP001193081"/>
    </source>
</evidence>
<comment type="caution">
    <text evidence="2">The sequence shown here is derived from an EMBL/GenBank/DDBJ whole genome shotgun (WGS) entry which is preliminary data.</text>
</comment>
<name>A0ABS4DG94_9CHLR</name>
<dbReference type="RefSeq" id="WP_135481242.1">
    <property type="nucleotide sequence ID" value="NZ_SIJK02000070.1"/>
</dbReference>
<gene>
    <name evidence="2" type="ORF">EYB53_022300</name>
</gene>
<evidence type="ECO:0000313" key="2">
    <source>
        <dbReference type="EMBL" id="MBP1468461.1"/>
    </source>
</evidence>
<proteinExistence type="predicted"/>
<dbReference type="Proteomes" id="UP001193081">
    <property type="component" value="Unassembled WGS sequence"/>
</dbReference>
<keyword evidence="3" id="KW-1185">Reference proteome</keyword>
<evidence type="ECO:0000256" key="1">
    <source>
        <dbReference type="SAM" id="Coils"/>
    </source>
</evidence>
<feature type="coiled-coil region" evidence="1">
    <location>
        <begin position="239"/>
        <end position="288"/>
    </location>
</feature>
<evidence type="ECO:0008006" key="4">
    <source>
        <dbReference type="Google" id="ProtNLM"/>
    </source>
</evidence>
<accession>A0ABS4DG94</accession>
<organism evidence="2 3">
    <name type="scientific">Candidatus Chloroploca mongolica</name>
    <dbReference type="NCBI Taxonomy" id="2528176"/>
    <lineage>
        <taxon>Bacteria</taxon>
        <taxon>Bacillati</taxon>
        <taxon>Chloroflexota</taxon>
        <taxon>Chloroflexia</taxon>
        <taxon>Chloroflexales</taxon>
        <taxon>Chloroflexineae</taxon>
        <taxon>Oscillochloridaceae</taxon>
        <taxon>Candidatus Chloroploca</taxon>
    </lineage>
</organism>
<dbReference type="EMBL" id="SIJK02000070">
    <property type="protein sequence ID" value="MBP1468461.1"/>
    <property type="molecule type" value="Genomic_DNA"/>
</dbReference>
<feature type="coiled-coil region" evidence="1">
    <location>
        <begin position="371"/>
        <end position="413"/>
    </location>
</feature>
<reference evidence="2 3" key="1">
    <citation type="submission" date="2021-03" db="EMBL/GenBank/DDBJ databases">
        <authorList>
            <person name="Grouzdev D.S."/>
        </authorList>
    </citation>
    <scope>NUCLEOTIDE SEQUENCE [LARGE SCALE GENOMIC DNA]</scope>
    <source>
        <strain evidence="2 3">M50-1</strain>
    </source>
</reference>